<dbReference type="Gene3D" id="1.10.3210.10">
    <property type="entry name" value="Hypothetical protein af1432"/>
    <property type="match status" value="1"/>
</dbReference>
<dbReference type="SMART" id="SM00471">
    <property type="entry name" value="HDc"/>
    <property type="match status" value="1"/>
</dbReference>
<evidence type="ECO:0000313" key="2">
    <source>
        <dbReference type="EMBL" id="WQH15842.1"/>
    </source>
</evidence>
<feature type="domain" description="HD/PDEase" evidence="1">
    <location>
        <begin position="32"/>
        <end position="141"/>
    </location>
</feature>
<accession>A0ABZ0YX19</accession>
<dbReference type="Proteomes" id="UP001327459">
    <property type="component" value="Chromosome"/>
</dbReference>
<dbReference type="PANTHER" id="PTHR46246">
    <property type="entry name" value="GUANOSINE-3',5'-BIS(DIPHOSPHATE) 3'-PYROPHOSPHOHYDROLASE MESH1"/>
    <property type="match status" value="1"/>
</dbReference>
<proteinExistence type="predicted"/>
<dbReference type="Pfam" id="PF13328">
    <property type="entry name" value="HD_4"/>
    <property type="match status" value="1"/>
</dbReference>
<dbReference type="EMBL" id="CP140153">
    <property type="protein sequence ID" value="WQH15842.1"/>
    <property type="molecule type" value="Genomic_DNA"/>
</dbReference>
<organism evidence="2 3">
    <name type="scientific">Guyparkeria halophila</name>
    <dbReference type="NCBI Taxonomy" id="47960"/>
    <lineage>
        <taxon>Bacteria</taxon>
        <taxon>Pseudomonadati</taxon>
        <taxon>Pseudomonadota</taxon>
        <taxon>Gammaproteobacteria</taxon>
        <taxon>Chromatiales</taxon>
        <taxon>Thioalkalibacteraceae</taxon>
        <taxon>Guyparkeria</taxon>
    </lineage>
</organism>
<reference evidence="2 3" key="1">
    <citation type="submission" date="2023-11" db="EMBL/GenBank/DDBJ databases">
        <title>MicrobeMod: A computational toolkit for identifying prokaryotic methylation and restriction-modification with nanopore sequencing.</title>
        <authorList>
            <person name="Crits-Christoph A."/>
            <person name="Kang S.C."/>
            <person name="Lee H."/>
            <person name="Ostrov N."/>
        </authorList>
    </citation>
    <scope>NUCLEOTIDE SEQUENCE [LARGE SCALE GENOMIC DNA]</scope>
    <source>
        <strain evidence="2 3">ATCC 49870</strain>
    </source>
</reference>
<sequence length="180" mass="19907">MTNPFSRHPSLVVRHALAIATEAHDGQVRRYTHEPFVSHPIAVANTVAPFHGDPLVLAAALLHDVVEDTPVTAADLAREMPSSVVRMVLSLTNPSTPADGERASRKRIDHDHVARAEPRAQTIKYADVLHNVQSIARHDPDFAPTYLAEKISLIGRLDRGHPVLRRRVWHCLVELTAGPF</sequence>
<dbReference type="PANTHER" id="PTHR46246:SF1">
    <property type="entry name" value="GUANOSINE-3',5'-BIS(DIPHOSPHATE) 3'-PYROPHOSPHOHYDROLASE MESH1"/>
    <property type="match status" value="1"/>
</dbReference>
<keyword evidence="3" id="KW-1185">Reference proteome</keyword>
<evidence type="ECO:0000313" key="3">
    <source>
        <dbReference type="Proteomes" id="UP001327459"/>
    </source>
</evidence>
<name>A0ABZ0YX19_9GAMM</name>
<protein>
    <submittedName>
        <fullName evidence="2">HD domain-containing protein</fullName>
    </submittedName>
</protein>
<evidence type="ECO:0000259" key="1">
    <source>
        <dbReference type="SMART" id="SM00471"/>
    </source>
</evidence>
<dbReference type="SUPFAM" id="SSF109604">
    <property type="entry name" value="HD-domain/PDEase-like"/>
    <property type="match status" value="1"/>
</dbReference>
<gene>
    <name evidence="2" type="ORF">SR882_08750</name>
</gene>
<dbReference type="InterPro" id="IPR052194">
    <property type="entry name" value="MESH1"/>
</dbReference>
<dbReference type="InterPro" id="IPR003607">
    <property type="entry name" value="HD/PDEase_dom"/>
</dbReference>
<dbReference type="RefSeq" id="WP_322520865.1">
    <property type="nucleotide sequence ID" value="NZ_CP140153.1"/>
</dbReference>